<accession>A0ABS2CQ78</accession>
<name>A0ABS2CQ78_9MICO</name>
<evidence type="ECO:0000256" key="2">
    <source>
        <dbReference type="ARBA" id="ARBA00023295"/>
    </source>
</evidence>
<protein>
    <submittedName>
        <fullName evidence="4">Nucleoside hydrolase</fullName>
    </submittedName>
</protein>
<dbReference type="Pfam" id="PF01156">
    <property type="entry name" value="IU_nuc_hydro"/>
    <property type="match status" value="1"/>
</dbReference>
<evidence type="ECO:0000256" key="1">
    <source>
        <dbReference type="ARBA" id="ARBA00022801"/>
    </source>
</evidence>
<dbReference type="GO" id="GO:0016787">
    <property type="term" value="F:hydrolase activity"/>
    <property type="evidence" value="ECO:0007669"/>
    <property type="project" value="UniProtKB-KW"/>
</dbReference>
<feature type="domain" description="Inosine/uridine-preferring nucleoside hydrolase" evidence="3">
    <location>
        <begin position="10"/>
        <end position="312"/>
    </location>
</feature>
<dbReference type="InterPro" id="IPR001910">
    <property type="entry name" value="Inosine/uridine_hydrolase_dom"/>
</dbReference>
<dbReference type="PANTHER" id="PTHR12304:SF4">
    <property type="entry name" value="URIDINE NUCLEOSIDASE"/>
    <property type="match status" value="1"/>
</dbReference>
<reference evidence="4" key="1">
    <citation type="submission" date="2021-02" db="EMBL/GenBank/DDBJ databases">
        <title>Phycicoccus sp. MQZ13P-5T, whole genome shotgun sequence.</title>
        <authorList>
            <person name="Tuo L."/>
        </authorList>
    </citation>
    <scope>NUCLEOTIDE SEQUENCE</scope>
    <source>
        <strain evidence="4">MQZ13P-5</strain>
    </source>
</reference>
<organism evidence="4 5">
    <name type="scientific">Phycicoccus sonneratiae</name>
    <dbReference type="NCBI Taxonomy" id="2807628"/>
    <lineage>
        <taxon>Bacteria</taxon>
        <taxon>Bacillati</taxon>
        <taxon>Actinomycetota</taxon>
        <taxon>Actinomycetes</taxon>
        <taxon>Micrococcales</taxon>
        <taxon>Intrasporangiaceae</taxon>
        <taxon>Phycicoccus</taxon>
    </lineage>
</organism>
<dbReference type="InterPro" id="IPR023186">
    <property type="entry name" value="IUNH"/>
</dbReference>
<dbReference type="PANTHER" id="PTHR12304">
    <property type="entry name" value="INOSINE-URIDINE PREFERRING NUCLEOSIDE HYDROLASE"/>
    <property type="match status" value="1"/>
</dbReference>
<gene>
    <name evidence="4" type="ORF">JQN70_16320</name>
</gene>
<sequence length="328" mass="34636">MIVPVQGIPVVLDVDTGVDDACALLLAALHPGLDLRAVTCVGGNAPLVDVVRNTLTVLEMVGRTEVPVGIGAARPLLEDPVDARHVHGSDGMADLGLPSPAMRPDERIAVDLLRDTIEASADEGRPLTLVPLAPMTNIALLARLHPHAFRRLGRVVFMGGGANVSNATAAAEFNVFHDPEAAAVVLDACAVHEVPVTMYGLDVFYEPKVTDAHVARLRGIDTAAAQLAAALISFHHRRFASDGATIGDAGAVATLLAPDAVRTERRPVRVELSGTWTRGRTIVDTRDWSGDMAHDPHGPAPASVDVALEVNGPWLADVWLRTVGGEDW</sequence>
<dbReference type="Proteomes" id="UP001430172">
    <property type="component" value="Unassembled WGS sequence"/>
</dbReference>
<evidence type="ECO:0000259" key="3">
    <source>
        <dbReference type="Pfam" id="PF01156"/>
    </source>
</evidence>
<dbReference type="Gene3D" id="3.90.245.10">
    <property type="entry name" value="Ribonucleoside hydrolase-like"/>
    <property type="match status" value="1"/>
</dbReference>
<keyword evidence="2" id="KW-0326">Glycosidase</keyword>
<keyword evidence="1 4" id="KW-0378">Hydrolase</keyword>
<keyword evidence="5" id="KW-1185">Reference proteome</keyword>
<proteinExistence type="predicted"/>
<dbReference type="SUPFAM" id="SSF53590">
    <property type="entry name" value="Nucleoside hydrolase"/>
    <property type="match status" value="1"/>
</dbReference>
<dbReference type="EMBL" id="JAFDVD010000020">
    <property type="protein sequence ID" value="MBM6401965.1"/>
    <property type="molecule type" value="Genomic_DNA"/>
</dbReference>
<dbReference type="InterPro" id="IPR036452">
    <property type="entry name" value="Ribo_hydro-like"/>
</dbReference>
<comment type="caution">
    <text evidence="4">The sequence shown here is derived from an EMBL/GenBank/DDBJ whole genome shotgun (WGS) entry which is preliminary data.</text>
</comment>
<evidence type="ECO:0000313" key="4">
    <source>
        <dbReference type="EMBL" id="MBM6401965.1"/>
    </source>
</evidence>
<evidence type="ECO:0000313" key="5">
    <source>
        <dbReference type="Proteomes" id="UP001430172"/>
    </source>
</evidence>